<comment type="caution">
    <text evidence="1">The sequence shown here is derived from an EMBL/GenBank/DDBJ whole genome shotgun (WGS) entry which is preliminary data.</text>
</comment>
<proteinExistence type="predicted"/>
<protein>
    <submittedName>
        <fullName evidence="1">Uncharacterized protein</fullName>
    </submittedName>
</protein>
<dbReference type="RefSeq" id="WP_209849958.1">
    <property type="nucleotide sequence ID" value="NZ_CBCRVE010000005.1"/>
</dbReference>
<accession>A0ABS4H4I3</accession>
<evidence type="ECO:0000313" key="2">
    <source>
        <dbReference type="Proteomes" id="UP001519273"/>
    </source>
</evidence>
<dbReference type="Proteomes" id="UP001519273">
    <property type="component" value="Unassembled WGS sequence"/>
</dbReference>
<sequence length="60" mass="6836">MISGIAQFYGCRRYCNPPVYSIVFLYGVRQNHHLTEQNSFSWTGSILGVDPIAALLKFVR</sequence>
<organism evidence="1 2">
    <name type="scientific">Paenibacillus sediminis</name>
    <dbReference type="NCBI Taxonomy" id="664909"/>
    <lineage>
        <taxon>Bacteria</taxon>
        <taxon>Bacillati</taxon>
        <taxon>Bacillota</taxon>
        <taxon>Bacilli</taxon>
        <taxon>Bacillales</taxon>
        <taxon>Paenibacillaceae</taxon>
        <taxon>Paenibacillus</taxon>
    </lineage>
</organism>
<evidence type="ECO:0000313" key="1">
    <source>
        <dbReference type="EMBL" id="MBP1937444.1"/>
    </source>
</evidence>
<gene>
    <name evidence="1" type="ORF">J2Z20_002339</name>
</gene>
<keyword evidence="2" id="KW-1185">Reference proteome</keyword>
<name>A0ABS4H4I3_9BACL</name>
<reference evidence="1 2" key="1">
    <citation type="submission" date="2021-03" db="EMBL/GenBank/DDBJ databases">
        <title>Genomic Encyclopedia of Type Strains, Phase IV (KMG-IV): sequencing the most valuable type-strain genomes for metagenomic binning, comparative biology and taxonomic classification.</title>
        <authorList>
            <person name="Goeker M."/>
        </authorList>
    </citation>
    <scope>NUCLEOTIDE SEQUENCE [LARGE SCALE GENOMIC DNA]</scope>
    <source>
        <strain evidence="1 2">DSM 23491</strain>
    </source>
</reference>
<dbReference type="EMBL" id="JAGGKP010000005">
    <property type="protein sequence ID" value="MBP1937444.1"/>
    <property type="molecule type" value="Genomic_DNA"/>
</dbReference>